<dbReference type="CDD" id="cd17393">
    <property type="entry name" value="MFS_MosC_like"/>
    <property type="match status" value="1"/>
</dbReference>
<evidence type="ECO:0000313" key="7">
    <source>
        <dbReference type="EMBL" id="MFC7450204.1"/>
    </source>
</evidence>
<feature type="transmembrane region" description="Helical" evidence="5">
    <location>
        <begin position="77"/>
        <end position="95"/>
    </location>
</feature>
<feature type="transmembrane region" description="Helical" evidence="5">
    <location>
        <begin position="298"/>
        <end position="317"/>
    </location>
</feature>
<dbReference type="PANTHER" id="PTHR23514">
    <property type="entry name" value="BYPASS OF STOP CODON PROTEIN 6"/>
    <property type="match status" value="1"/>
</dbReference>
<gene>
    <name evidence="7" type="ORF">ACFQS9_20085</name>
</gene>
<accession>A0ABW2S2E1</accession>
<feature type="transmembrane region" description="Helical" evidence="5">
    <location>
        <begin position="208"/>
        <end position="230"/>
    </location>
</feature>
<evidence type="ECO:0000256" key="3">
    <source>
        <dbReference type="ARBA" id="ARBA00022989"/>
    </source>
</evidence>
<dbReference type="SUPFAM" id="SSF103473">
    <property type="entry name" value="MFS general substrate transporter"/>
    <property type="match status" value="1"/>
</dbReference>
<feature type="transmembrane region" description="Helical" evidence="5">
    <location>
        <begin position="101"/>
        <end position="121"/>
    </location>
</feature>
<feature type="transmembrane region" description="Helical" evidence="5">
    <location>
        <begin position="45"/>
        <end position="65"/>
    </location>
</feature>
<evidence type="ECO:0000256" key="5">
    <source>
        <dbReference type="SAM" id="Phobius"/>
    </source>
</evidence>
<evidence type="ECO:0000256" key="1">
    <source>
        <dbReference type="ARBA" id="ARBA00004651"/>
    </source>
</evidence>
<sequence>MTLPTPAPRAARVATATAFGLQGLFLAALLTQLPQFKDRFGFDDSTIVIAVVLVSLVAGVGSVLAEYVATRTSSKTTLRAGLFVIAGAGAGIAFAPSTAAFFTGFAVYGIGLGMVDAATNMQAVAIQHRYGRSILSSFHAVWSVGAIVGALYVSACSALEVSLPVSIFGAALAVAAGTLLIGPRLLAVGPEPEAATSAAPLAIPLRPFLALGAAMALFFAIDFSVGNWSALYLKDLLLASASTAALAVAAYQTAGLVSRLTGDFWVRRHGEIAVVRVGSAIAALGLIVVIAAQSPTVAIIGFLIVGLGAPVVAPLCFSAAGRLAPPDQTDAVIARLNLFNYAGTLIGGAIVGAVAAVSDLRIGFVLPLLFAVTLFLLAPAFRPDRVRRDTDSAELSSVVD</sequence>
<dbReference type="Pfam" id="PF07690">
    <property type="entry name" value="MFS_1"/>
    <property type="match status" value="2"/>
</dbReference>
<feature type="transmembrane region" description="Helical" evidence="5">
    <location>
        <begin position="362"/>
        <end position="381"/>
    </location>
</feature>
<reference evidence="8" key="1">
    <citation type="journal article" date="2019" name="Int. J. Syst. Evol. Microbiol.">
        <title>The Global Catalogue of Microorganisms (GCM) 10K type strain sequencing project: providing services to taxonomists for standard genome sequencing and annotation.</title>
        <authorList>
            <consortium name="The Broad Institute Genomics Platform"/>
            <consortium name="The Broad Institute Genome Sequencing Center for Infectious Disease"/>
            <person name="Wu L."/>
            <person name="Ma J."/>
        </authorList>
    </citation>
    <scope>NUCLEOTIDE SEQUENCE [LARGE SCALE GENOMIC DNA]</scope>
    <source>
        <strain evidence="8">ICMP 19430</strain>
    </source>
</reference>
<dbReference type="InterPro" id="IPR011701">
    <property type="entry name" value="MFS"/>
</dbReference>
<dbReference type="PANTHER" id="PTHR23514:SF13">
    <property type="entry name" value="INNER MEMBRANE PROTEIN YBJJ"/>
    <property type="match status" value="1"/>
</dbReference>
<keyword evidence="4 5" id="KW-0472">Membrane</keyword>
<feature type="transmembrane region" description="Helical" evidence="5">
    <location>
        <begin position="133"/>
        <end position="153"/>
    </location>
</feature>
<feature type="transmembrane region" description="Helical" evidence="5">
    <location>
        <begin position="236"/>
        <end position="261"/>
    </location>
</feature>
<evidence type="ECO:0000256" key="2">
    <source>
        <dbReference type="ARBA" id="ARBA00022692"/>
    </source>
</evidence>
<evidence type="ECO:0000256" key="4">
    <source>
        <dbReference type="ARBA" id="ARBA00023136"/>
    </source>
</evidence>
<dbReference type="Proteomes" id="UP001596484">
    <property type="component" value="Unassembled WGS sequence"/>
</dbReference>
<feature type="transmembrane region" description="Helical" evidence="5">
    <location>
        <begin position="338"/>
        <end position="356"/>
    </location>
</feature>
<dbReference type="InterPro" id="IPR051788">
    <property type="entry name" value="MFS_Transporter"/>
</dbReference>
<feature type="transmembrane region" description="Helical" evidence="5">
    <location>
        <begin position="12"/>
        <end position="33"/>
    </location>
</feature>
<dbReference type="InterPro" id="IPR036259">
    <property type="entry name" value="MFS_trans_sf"/>
</dbReference>
<proteinExistence type="predicted"/>
<comment type="caution">
    <text evidence="7">The sequence shown here is derived from an EMBL/GenBank/DDBJ whole genome shotgun (WGS) entry which is preliminary data.</text>
</comment>
<dbReference type="PROSITE" id="PS50850">
    <property type="entry name" value="MFS"/>
    <property type="match status" value="1"/>
</dbReference>
<feature type="transmembrane region" description="Helical" evidence="5">
    <location>
        <begin position="273"/>
        <end position="292"/>
    </location>
</feature>
<feature type="domain" description="Major facilitator superfamily (MFS) profile" evidence="6">
    <location>
        <begin position="11"/>
        <end position="382"/>
    </location>
</feature>
<organism evidence="7 8">
    <name type="scientific">Rhodococcus daqingensis</name>
    <dbReference type="NCBI Taxonomy" id="2479363"/>
    <lineage>
        <taxon>Bacteria</taxon>
        <taxon>Bacillati</taxon>
        <taxon>Actinomycetota</taxon>
        <taxon>Actinomycetes</taxon>
        <taxon>Mycobacteriales</taxon>
        <taxon>Nocardiaceae</taxon>
        <taxon>Rhodococcus</taxon>
    </lineage>
</organism>
<evidence type="ECO:0000259" key="6">
    <source>
        <dbReference type="PROSITE" id="PS50850"/>
    </source>
</evidence>
<dbReference type="InterPro" id="IPR020846">
    <property type="entry name" value="MFS_dom"/>
</dbReference>
<name>A0ABW2S2E1_9NOCA</name>
<protein>
    <submittedName>
        <fullName evidence="7">MFS transporter</fullName>
    </submittedName>
</protein>
<dbReference type="RefSeq" id="WP_378407890.1">
    <property type="nucleotide sequence ID" value="NZ_JBHTCS010000024.1"/>
</dbReference>
<dbReference type="EMBL" id="JBHTCS010000024">
    <property type="protein sequence ID" value="MFC7450204.1"/>
    <property type="molecule type" value="Genomic_DNA"/>
</dbReference>
<keyword evidence="8" id="KW-1185">Reference proteome</keyword>
<evidence type="ECO:0000313" key="8">
    <source>
        <dbReference type="Proteomes" id="UP001596484"/>
    </source>
</evidence>
<keyword evidence="3 5" id="KW-1133">Transmembrane helix</keyword>
<keyword evidence="2 5" id="KW-0812">Transmembrane</keyword>
<dbReference type="Gene3D" id="1.20.1250.20">
    <property type="entry name" value="MFS general substrate transporter like domains"/>
    <property type="match status" value="2"/>
</dbReference>
<feature type="transmembrane region" description="Helical" evidence="5">
    <location>
        <begin position="165"/>
        <end position="187"/>
    </location>
</feature>
<comment type="subcellular location">
    <subcellularLocation>
        <location evidence="1">Cell membrane</location>
        <topology evidence="1">Multi-pass membrane protein</topology>
    </subcellularLocation>
</comment>